<feature type="compositionally biased region" description="Basic and acidic residues" evidence="1">
    <location>
        <begin position="71"/>
        <end position="83"/>
    </location>
</feature>
<proteinExistence type="predicted"/>
<name>A0A285TTI7_9HYPH</name>
<accession>A0A285TTI7</accession>
<dbReference type="Proteomes" id="UP000219331">
    <property type="component" value="Unassembled WGS sequence"/>
</dbReference>
<dbReference type="EMBL" id="OBML01000018">
    <property type="protein sequence ID" value="SOC27394.1"/>
    <property type="molecule type" value="Genomic_DNA"/>
</dbReference>
<evidence type="ECO:0000256" key="1">
    <source>
        <dbReference type="SAM" id="MobiDB-lite"/>
    </source>
</evidence>
<dbReference type="STRING" id="538381.GCA_001696535_00640"/>
<keyword evidence="3" id="KW-1185">Reference proteome</keyword>
<evidence type="ECO:0000313" key="3">
    <source>
        <dbReference type="Proteomes" id="UP000219331"/>
    </source>
</evidence>
<dbReference type="RefSeq" id="WP_097176671.1">
    <property type="nucleotide sequence ID" value="NZ_OBML01000018.1"/>
</dbReference>
<protein>
    <submittedName>
        <fullName evidence="2">Uncharacterized protein</fullName>
    </submittedName>
</protein>
<gene>
    <name evidence="2" type="ORF">SAMN05421512_11815</name>
</gene>
<feature type="region of interest" description="Disordered" evidence="1">
    <location>
        <begin position="51"/>
        <end position="96"/>
    </location>
</feature>
<evidence type="ECO:0000313" key="2">
    <source>
        <dbReference type="EMBL" id="SOC27394.1"/>
    </source>
</evidence>
<dbReference type="AlphaFoldDB" id="A0A285TTI7"/>
<organism evidence="2 3">
    <name type="scientific">Stappia indica</name>
    <dbReference type="NCBI Taxonomy" id="538381"/>
    <lineage>
        <taxon>Bacteria</taxon>
        <taxon>Pseudomonadati</taxon>
        <taxon>Pseudomonadota</taxon>
        <taxon>Alphaproteobacteria</taxon>
        <taxon>Hyphomicrobiales</taxon>
        <taxon>Stappiaceae</taxon>
        <taxon>Stappia</taxon>
    </lineage>
</organism>
<dbReference type="OrthoDB" id="10009835at2"/>
<reference evidence="2 3" key="1">
    <citation type="submission" date="2017-08" db="EMBL/GenBank/DDBJ databases">
        <authorList>
            <person name="de Groot N.N."/>
        </authorList>
    </citation>
    <scope>NUCLEOTIDE SEQUENCE [LARGE SCALE GENOMIC DNA]</scope>
    <source>
        <strain evidence="2 3">USBA 352</strain>
    </source>
</reference>
<sequence>MDRKSRRDETRRRIIERLDAAIARLAPHPELMVLGSRLAAIREIAAMELARTPDSEQMQGLAEGAQKPYRGRCETSRKAREDNPDGDAGPQADETP</sequence>